<comment type="caution">
    <text evidence="1">The sequence shown here is derived from an EMBL/GenBank/DDBJ whole genome shotgun (WGS) entry which is preliminary data.</text>
</comment>
<sequence>MKISELIDHLRDIQSRDGNLDVRLPDPGCGCCSSSTHAVAIVDVLTVGGDDYEYVRILDQEAEPHHVPHEIGAYSQIQKKWIKSRS</sequence>
<keyword evidence="2" id="KW-1185">Reference proteome</keyword>
<evidence type="ECO:0000313" key="2">
    <source>
        <dbReference type="Proteomes" id="UP000266677"/>
    </source>
</evidence>
<gene>
    <name evidence="1" type="ORF">D5S18_03120</name>
</gene>
<protein>
    <submittedName>
        <fullName evidence="1">Uncharacterized protein</fullName>
    </submittedName>
</protein>
<reference evidence="1 2" key="1">
    <citation type="submission" date="2018-09" db="EMBL/GenBank/DDBJ databases">
        <title>YIM PH21274 draft genome.</title>
        <authorList>
            <person name="Miao C."/>
        </authorList>
    </citation>
    <scope>NUCLEOTIDE SEQUENCE [LARGE SCALE GENOMIC DNA]</scope>
    <source>
        <strain evidence="1 2">YIM PH 21724</strain>
    </source>
</reference>
<organism evidence="1 2">
    <name type="scientific">Nocardia panacis</name>
    <dbReference type="NCBI Taxonomy" id="2340916"/>
    <lineage>
        <taxon>Bacteria</taxon>
        <taxon>Bacillati</taxon>
        <taxon>Actinomycetota</taxon>
        <taxon>Actinomycetes</taxon>
        <taxon>Mycobacteriales</taxon>
        <taxon>Nocardiaceae</taxon>
        <taxon>Nocardia</taxon>
    </lineage>
</organism>
<dbReference type="RefSeq" id="WP_120037765.1">
    <property type="nucleotide sequence ID" value="NZ_QZFU01000010.1"/>
</dbReference>
<evidence type="ECO:0000313" key="1">
    <source>
        <dbReference type="EMBL" id="RJO79337.1"/>
    </source>
</evidence>
<dbReference type="EMBL" id="QZFU01000010">
    <property type="protein sequence ID" value="RJO79337.1"/>
    <property type="molecule type" value="Genomic_DNA"/>
</dbReference>
<proteinExistence type="predicted"/>
<dbReference type="Proteomes" id="UP000266677">
    <property type="component" value="Unassembled WGS sequence"/>
</dbReference>
<accession>A0A3A4KBU8</accession>
<dbReference type="AlphaFoldDB" id="A0A3A4KBU8"/>
<name>A0A3A4KBU8_9NOCA</name>